<dbReference type="OrthoDB" id="5510591at2"/>
<dbReference type="Gene3D" id="3.90.25.10">
    <property type="entry name" value="UDP-galactose 4-epimerase, domain 1"/>
    <property type="match status" value="1"/>
</dbReference>
<dbReference type="CDD" id="cd05269">
    <property type="entry name" value="TMR_SDR_a"/>
    <property type="match status" value="1"/>
</dbReference>
<dbReference type="Proteomes" id="UP000288547">
    <property type="component" value="Unassembled WGS sequence"/>
</dbReference>
<comment type="caution">
    <text evidence="2">The sequence shown here is derived from an EMBL/GenBank/DDBJ whole genome shotgun (WGS) entry which is preliminary data.</text>
</comment>
<dbReference type="EMBL" id="RZNB01000001">
    <property type="protein sequence ID" value="RWZ52784.1"/>
    <property type="molecule type" value="Genomic_DNA"/>
</dbReference>
<evidence type="ECO:0000313" key="2">
    <source>
        <dbReference type="EMBL" id="RWZ52784.1"/>
    </source>
</evidence>
<protein>
    <submittedName>
        <fullName evidence="2">SDR family oxidoreductase</fullName>
    </submittedName>
</protein>
<evidence type="ECO:0000259" key="1">
    <source>
        <dbReference type="Pfam" id="PF13460"/>
    </source>
</evidence>
<proteinExistence type="predicted"/>
<name>A0A3S4BLJ4_9MICO</name>
<dbReference type="Gene3D" id="3.40.50.720">
    <property type="entry name" value="NAD(P)-binding Rossmann-like Domain"/>
    <property type="match status" value="1"/>
</dbReference>
<dbReference type="PANTHER" id="PTHR47129">
    <property type="entry name" value="QUINONE OXIDOREDUCTASE 2"/>
    <property type="match status" value="1"/>
</dbReference>
<dbReference type="Pfam" id="PF13460">
    <property type="entry name" value="NAD_binding_10"/>
    <property type="match status" value="1"/>
</dbReference>
<accession>A0A3S4BLJ4</accession>
<gene>
    <name evidence="2" type="ORF">ELQ90_02235</name>
</gene>
<dbReference type="InterPro" id="IPR036291">
    <property type="entry name" value="NAD(P)-bd_dom_sf"/>
</dbReference>
<reference evidence="2 3" key="1">
    <citation type="submission" date="2018-12" db="EMBL/GenBank/DDBJ databases">
        <authorList>
            <person name="Li F."/>
        </authorList>
    </citation>
    <scope>NUCLEOTIDE SEQUENCE [LARGE SCALE GENOMIC DNA]</scope>
    <source>
        <strain evidence="2 3">11W25H-1</strain>
    </source>
</reference>
<sequence>MTVAATPIVVTGATGHLGRLVVDSLLARGVAPGDIVAIGRSAEKLAGVASTGVRTAIADYSDRASLDAAFAGAGSLVLVSGSEVGQRVQQHTNAIDAAVAAGVSRVVYTSAPHATTSALVLAPEHKATEEYLASADVASTILRNNWYTENYAADVARSAASGVLVSSTGDGRVASASRADYADAVAAVLVTDGHEGAVYELSGDVAWTYTDLAAAITEITGKPVEWKNVSTEEHLAILTGAGLDEGTAGFVVALDGNIRDGLLAETSGDLARLIGRPTTPLVEGLRAAV</sequence>
<dbReference type="AlphaFoldDB" id="A0A3S4BLJ4"/>
<dbReference type="PANTHER" id="PTHR47129:SF1">
    <property type="entry name" value="NMRA-LIKE DOMAIN-CONTAINING PROTEIN"/>
    <property type="match status" value="1"/>
</dbReference>
<dbReference type="SUPFAM" id="SSF51735">
    <property type="entry name" value="NAD(P)-binding Rossmann-fold domains"/>
    <property type="match status" value="1"/>
</dbReference>
<evidence type="ECO:0000313" key="3">
    <source>
        <dbReference type="Proteomes" id="UP000288547"/>
    </source>
</evidence>
<organism evidence="2 3">
    <name type="scientific">Labedella phragmitis</name>
    <dbReference type="NCBI Taxonomy" id="2498849"/>
    <lineage>
        <taxon>Bacteria</taxon>
        <taxon>Bacillati</taxon>
        <taxon>Actinomycetota</taxon>
        <taxon>Actinomycetes</taxon>
        <taxon>Micrococcales</taxon>
        <taxon>Microbacteriaceae</taxon>
        <taxon>Labedella</taxon>
    </lineage>
</organism>
<dbReference type="InterPro" id="IPR052718">
    <property type="entry name" value="NmrA-type_oxidoreductase"/>
</dbReference>
<feature type="domain" description="NAD(P)-binding" evidence="1">
    <location>
        <begin position="12"/>
        <end position="189"/>
    </location>
</feature>
<keyword evidence="3" id="KW-1185">Reference proteome</keyword>
<dbReference type="RefSeq" id="WP_128493627.1">
    <property type="nucleotide sequence ID" value="NZ_RZNB01000001.1"/>
</dbReference>
<dbReference type="InterPro" id="IPR016040">
    <property type="entry name" value="NAD(P)-bd_dom"/>
</dbReference>